<keyword evidence="9" id="KW-1185">Reference proteome</keyword>
<proteinExistence type="predicted"/>
<dbReference type="InterPro" id="IPR000086">
    <property type="entry name" value="NUDIX_hydrolase_dom"/>
</dbReference>
<dbReference type="STRING" id="743788.S8E6M2"/>
<evidence type="ECO:0000256" key="5">
    <source>
        <dbReference type="ARBA" id="ARBA00022842"/>
    </source>
</evidence>
<evidence type="ECO:0000256" key="4">
    <source>
        <dbReference type="ARBA" id="ARBA00022801"/>
    </source>
</evidence>
<evidence type="ECO:0000313" key="9">
    <source>
        <dbReference type="Proteomes" id="UP000015241"/>
    </source>
</evidence>
<dbReference type="InterPro" id="IPR015797">
    <property type="entry name" value="NUDIX_hydrolase-like_dom_sf"/>
</dbReference>
<dbReference type="Proteomes" id="UP000015241">
    <property type="component" value="Unassembled WGS sequence"/>
</dbReference>
<dbReference type="PANTHER" id="PTHR12318">
    <property type="entry name" value="TESTOSTERONE-REGULATED PROTEIN RP2"/>
    <property type="match status" value="1"/>
</dbReference>
<evidence type="ECO:0000256" key="3">
    <source>
        <dbReference type="ARBA" id="ARBA00022723"/>
    </source>
</evidence>
<comment type="cofactor">
    <cofactor evidence="1">
        <name>Mn(2+)</name>
        <dbReference type="ChEBI" id="CHEBI:29035"/>
    </cofactor>
</comment>
<evidence type="ECO:0000256" key="1">
    <source>
        <dbReference type="ARBA" id="ARBA00001936"/>
    </source>
</evidence>
<feature type="domain" description="Nudix hydrolase" evidence="7">
    <location>
        <begin position="10"/>
        <end position="201"/>
    </location>
</feature>
<evidence type="ECO:0000259" key="7">
    <source>
        <dbReference type="PROSITE" id="PS51462"/>
    </source>
</evidence>
<dbReference type="CDD" id="cd18870">
    <property type="entry name" value="NUDIX_AcylCoAdiphos_Nudt19"/>
    <property type="match status" value="1"/>
</dbReference>
<keyword evidence="4" id="KW-0378">Hydrolase</keyword>
<name>S8E6M2_FOMSC</name>
<comment type="cofactor">
    <cofactor evidence="2">
        <name>Mg(2+)</name>
        <dbReference type="ChEBI" id="CHEBI:18420"/>
    </cofactor>
</comment>
<organism evidence="8 9">
    <name type="scientific">Fomitopsis schrenkii</name>
    <name type="common">Brown rot fungus</name>
    <dbReference type="NCBI Taxonomy" id="2126942"/>
    <lineage>
        <taxon>Eukaryota</taxon>
        <taxon>Fungi</taxon>
        <taxon>Dikarya</taxon>
        <taxon>Basidiomycota</taxon>
        <taxon>Agaricomycotina</taxon>
        <taxon>Agaricomycetes</taxon>
        <taxon>Polyporales</taxon>
        <taxon>Fomitopsis</taxon>
    </lineage>
</organism>
<dbReference type="OrthoDB" id="1695362at2759"/>
<evidence type="ECO:0000313" key="8">
    <source>
        <dbReference type="EMBL" id="EPS99033.1"/>
    </source>
</evidence>
<dbReference type="PROSITE" id="PS51462">
    <property type="entry name" value="NUDIX"/>
    <property type="match status" value="1"/>
</dbReference>
<dbReference type="SUPFAM" id="SSF55811">
    <property type="entry name" value="Nudix"/>
    <property type="match status" value="1"/>
</dbReference>
<reference evidence="8 9" key="1">
    <citation type="journal article" date="2012" name="Science">
        <title>The Paleozoic origin of enzymatic lignin decomposition reconstructed from 31 fungal genomes.</title>
        <authorList>
            <person name="Floudas D."/>
            <person name="Binder M."/>
            <person name="Riley R."/>
            <person name="Barry K."/>
            <person name="Blanchette R.A."/>
            <person name="Henrissat B."/>
            <person name="Martinez A.T."/>
            <person name="Otillar R."/>
            <person name="Spatafora J.W."/>
            <person name="Yadav J.S."/>
            <person name="Aerts A."/>
            <person name="Benoit I."/>
            <person name="Boyd A."/>
            <person name="Carlson A."/>
            <person name="Copeland A."/>
            <person name="Coutinho P.M."/>
            <person name="de Vries R.P."/>
            <person name="Ferreira P."/>
            <person name="Findley K."/>
            <person name="Foster B."/>
            <person name="Gaskell J."/>
            <person name="Glotzer D."/>
            <person name="Gorecki P."/>
            <person name="Heitman J."/>
            <person name="Hesse C."/>
            <person name="Hori C."/>
            <person name="Igarashi K."/>
            <person name="Jurgens J.A."/>
            <person name="Kallen N."/>
            <person name="Kersten P."/>
            <person name="Kohler A."/>
            <person name="Kuees U."/>
            <person name="Kumar T.K.A."/>
            <person name="Kuo A."/>
            <person name="LaButti K."/>
            <person name="Larrondo L.F."/>
            <person name="Lindquist E."/>
            <person name="Ling A."/>
            <person name="Lombard V."/>
            <person name="Lucas S."/>
            <person name="Lundell T."/>
            <person name="Martin R."/>
            <person name="McLaughlin D.J."/>
            <person name="Morgenstern I."/>
            <person name="Morin E."/>
            <person name="Murat C."/>
            <person name="Nagy L.G."/>
            <person name="Nolan M."/>
            <person name="Ohm R.A."/>
            <person name="Patyshakuliyeva A."/>
            <person name="Rokas A."/>
            <person name="Ruiz-Duenas F.J."/>
            <person name="Sabat G."/>
            <person name="Salamov A."/>
            <person name="Samejima M."/>
            <person name="Schmutz J."/>
            <person name="Slot J.C."/>
            <person name="St John F."/>
            <person name="Stenlid J."/>
            <person name="Sun H."/>
            <person name="Sun S."/>
            <person name="Syed K."/>
            <person name="Tsang A."/>
            <person name="Wiebenga A."/>
            <person name="Young D."/>
            <person name="Pisabarro A."/>
            <person name="Eastwood D.C."/>
            <person name="Martin F."/>
            <person name="Cullen D."/>
            <person name="Grigoriev I.V."/>
            <person name="Hibbett D.S."/>
        </authorList>
    </citation>
    <scope>NUCLEOTIDE SEQUENCE</scope>
    <source>
        <strain evidence="9">FP-58527</strain>
    </source>
</reference>
<dbReference type="EMBL" id="KE504160">
    <property type="protein sequence ID" value="EPS99033.1"/>
    <property type="molecule type" value="Genomic_DNA"/>
</dbReference>
<gene>
    <name evidence="8" type="ORF">FOMPIDRAFT_1037232</name>
</gene>
<sequence length="306" mass="33457">MASQVRVPSFPRQSASVIVVNPHNEVLLVQRNPKSQSFAGAHVFPGGNYDDRQDASIEVTAIREAFEETGLLLAAKAVGSEGSRDGPSDAEMDRAREAIHAQKQLFRDFLSQHGLELDLSSLWPFTQWVTPTTMARRFHTQFYITFLQSAHSSGFASGGKQQRLPTPDGGQEVIAARFVHPRTALAEARANTIALMPPQVYLLSTIAEVLTGHVNTAAQRERIRALAEGAFGRMVVQPQPAPQKDEQGRTILLYEGDEARGGAKGRLHRSLGKFQNADVATDVVLLRNFDVFTELEGVLSSASSKL</sequence>
<dbReference type="Gene3D" id="3.90.79.10">
    <property type="entry name" value="Nucleoside Triphosphate Pyrophosphohydrolase"/>
    <property type="match status" value="1"/>
</dbReference>
<dbReference type="PANTHER" id="PTHR12318:SF0">
    <property type="entry name" value="ACYL-COENZYME A DIPHOSPHATASE NUDT19"/>
    <property type="match status" value="1"/>
</dbReference>
<dbReference type="Pfam" id="PF00293">
    <property type="entry name" value="NUDIX"/>
    <property type="match status" value="1"/>
</dbReference>
<dbReference type="GO" id="GO:0046872">
    <property type="term" value="F:metal ion binding"/>
    <property type="evidence" value="ECO:0007669"/>
    <property type="project" value="UniProtKB-KW"/>
</dbReference>
<dbReference type="GO" id="GO:0005739">
    <property type="term" value="C:mitochondrion"/>
    <property type="evidence" value="ECO:0007669"/>
    <property type="project" value="TreeGrafter"/>
</dbReference>
<dbReference type="AlphaFoldDB" id="S8E6M2"/>
<dbReference type="GO" id="GO:0016818">
    <property type="term" value="F:hydrolase activity, acting on acid anhydrides, in phosphorus-containing anhydrides"/>
    <property type="evidence" value="ECO:0007669"/>
    <property type="project" value="InterPro"/>
</dbReference>
<protein>
    <recommendedName>
        <fullName evidence="7">Nudix hydrolase domain-containing protein</fullName>
    </recommendedName>
</protein>
<keyword evidence="3" id="KW-0479">Metal-binding</keyword>
<dbReference type="eggNOG" id="KOG3904">
    <property type="taxonomic scope" value="Eukaryota"/>
</dbReference>
<keyword evidence="6" id="KW-0464">Manganese</keyword>
<evidence type="ECO:0000256" key="6">
    <source>
        <dbReference type="ARBA" id="ARBA00023211"/>
    </source>
</evidence>
<keyword evidence="5" id="KW-0460">Magnesium</keyword>
<dbReference type="InterPro" id="IPR039121">
    <property type="entry name" value="NUDT19"/>
</dbReference>
<evidence type="ECO:0000256" key="2">
    <source>
        <dbReference type="ARBA" id="ARBA00001946"/>
    </source>
</evidence>
<dbReference type="HOGENOM" id="CLU_018689_0_0_1"/>
<accession>S8E6M2</accession>
<dbReference type="InParanoid" id="S8E6M2"/>